<keyword evidence="2" id="KW-1185">Reference proteome</keyword>
<dbReference type="Proteomes" id="UP000244855">
    <property type="component" value="Unassembled WGS sequence"/>
</dbReference>
<gene>
    <name evidence="1" type="ORF">DM02DRAFT_657103</name>
</gene>
<evidence type="ECO:0000313" key="1">
    <source>
        <dbReference type="EMBL" id="PVH98690.1"/>
    </source>
</evidence>
<reference evidence="1 2" key="1">
    <citation type="journal article" date="2018" name="Sci. Rep.">
        <title>Comparative genomics provides insights into the lifestyle and reveals functional heterogeneity of dark septate endophytic fungi.</title>
        <authorList>
            <person name="Knapp D.G."/>
            <person name="Nemeth J.B."/>
            <person name="Barry K."/>
            <person name="Hainaut M."/>
            <person name="Henrissat B."/>
            <person name="Johnson J."/>
            <person name="Kuo A."/>
            <person name="Lim J.H.P."/>
            <person name="Lipzen A."/>
            <person name="Nolan M."/>
            <person name="Ohm R.A."/>
            <person name="Tamas L."/>
            <person name="Grigoriev I.V."/>
            <person name="Spatafora J.W."/>
            <person name="Nagy L.G."/>
            <person name="Kovacs G.M."/>
        </authorList>
    </citation>
    <scope>NUCLEOTIDE SEQUENCE [LARGE SCALE GENOMIC DNA]</scope>
    <source>
        <strain evidence="1 2">DSE2036</strain>
    </source>
</reference>
<name>A0A2V1DKQ0_9PLEO</name>
<evidence type="ECO:0000313" key="2">
    <source>
        <dbReference type="Proteomes" id="UP000244855"/>
    </source>
</evidence>
<dbReference type="EMBL" id="KZ805408">
    <property type="protein sequence ID" value="PVH98690.1"/>
    <property type="molecule type" value="Genomic_DNA"/>
</dbReference>
<sequence length="247" mass="27841">MILPNLSPFRQSNTLQGRLIPYRHSSVSKAGAVTSTASLAASFETFYSHRHSAYTRSRTKTQRRTASCSVESTQIQKSEELRALSFRHIHARFTSPLWDFEVPGRSSVGNSYPTSDSHFYTVQSVHAVFKRTGTLYPLHAIWNFTEELKHAAVHPSALFFVQKSKTLFACVLDINVAQSEKIVLFCINPFEQQLVTIALRTLSIKAYTMLVSYGQETRNALLRGFDRPIDPWDAKASATSYLTTLLT</sequence>
<protein>
    <submittedName>
        <fullName evidence="1">Uncharacterized protein</fullName>
    </submittedName>
</protein>
<dbReference type="AlphaFoldDB" id="A0A2V1DKQ0"/>
<proteinExistence type="predicted"/>
<accession>A0A2V1DKQ0</accession>
<organism evidence="1 2">
    <name type="scientific">Periconia macrospinosa</name>
    <dbReference type="NCBI Taxonomy" id="97972"/>
    <lineage>
        <taxon>Eukaryota</taxon>
        <taxon>Fungi</taxon>
        <taxon>Dikarya</taxon>
        <taxon>Ascomycota</taxon>
        <taxon>Pezizomycotina</taxon>
        <taxon>Dothideomycetes</taxon>
        <taxon>Pleosporomycetidae</taxon>
        <taxon>Pleosporales</taxon>
        <taxon>Massarineae</taxon>
        <taxon>Periconiaceae</taxon>
        <taxon>Periconia</taxon>
    </lineage>
</organism>